<dbReference type="GO" id="GO:0032259">
    <property type="term" value="P:methylation"/>
    <property type="evidence" value="ECO:0007669"/>
    <property type="project" value="UniProtKB-KW"/>
</dbReference>
<organism evidence="1 2">
    <name type="scientific">Paracoccus aminophilus JCM 7686</name>
    <dbReference type="NCBI Taxonomy" id="1367847"/>
    <lineage>
        <taxon>Bacteria</taxon>
        <taxon>Pseudomonadati</taxon>
        <taxon>Pseudomonadota</taxon>
        <taxon>Alphaproteobacteria</taxon>
        <taxon>Rhodobacterales</taxon>
        <taxon>Paracoccaceae</taxon>
        <taxon>Paracoccus</taxon>
    </lineage>
</organism>
<accession>S5YW43</accession>
<dbReference type="CDD" id="cd02440">
    <property type="entry name" value="AdoMet_MTases"/>
    <property type="match status" value="1"/>
</dbReference>
<dbReference type="Pfam" id="PF13489">
    <property type="entry name" value="Methyltransf_23"/>
    <property type="match status" value="1"/>
</dbReference>
<dbReference type="Proteomes" id="UP000015480">
    <property type="component" value="Chromosome"/>
</dbReference>
<name>S5YW43_PARAH</name>
<dbReference type="HOGENOM" id="CLU_058846_2_0_5"/>
<proteinExistence type="predicted"/>
<dbReference type="EMBL" id="CP006650">
    <property type="protein sequence ID" value="AGT09456.1"/>
    <property type="molecule type" value="Genomic_DNA"/>
</dbReference>
<reference evidence="1 2" key="1">
    <citation type="journal article" date="2014" name="BMC Genomics">
        <title>Architecture and functions of a multipartite genome of the methylotrophic bacterium Paracoccus aminophilus JCM 7686, containing primary and secondary chromids.</title>
        <authorList>
            <person name="Dziewit L."/>
            <person name="Czarnecki J."/>
            <person name="Wibberg D."/>
            <person name="Radlinska M."/>
            <person name="Mrozek P."/>
            <person name="Szymczak M."/>
            <person name="Schluter A."/>
            <person name="Puhler A."/>
            <person name="Bartosik D."/>
        </authorList>
    </citation>
    <scope>NUCLEOTIDE SEQUENCE [LARGE SCALE GENOMIC DNA]</scope>
    <source>
        <strain evidence="1">JCM 7686</strain>
    </source>
</reference>
<dbReference type="Gene3D" id="3.40.50.150">
    <property type="entry name" value="Vaccinia Virus protein VP39"/>
    <property type="match status" value="1"/>
</dbReference>
<dbReference type="STRING" id="1367847.JCM7686_2386"/>
<keyword evidence="1" id="KW-0808">Transferase</keyword>
<dbReference type="SUPFAM" id="SSF53335">
    <property type="entry name" value="S-adenosyl-L-methionine-dependent methyltransferases"/>
    <property type="match status" value="1"/>
</dbReference>
<keyword evidence="2" id="KW-1185">Reference proteome</keyword>
<sequence>MKPEAVELSRCPDEIAQIAVAGLQLSEAALQSQLVQSQHRARIALAWDVREGQRLLELGCGQGDMTAVLAAMVGSSGHVTAIDPGSPDYGAPVTLGEAIARLTAGPLGGRLNVQLGTGLSSPTLALPFEHYDAAVMAHCSWYFASQDSLVETFSCLAGRTRQLLLSEWDIRAESPSQIPHLLTVLLRRALSVPLPDDNIRTPISQTEMIALLSQAGWSVEQVTEIDSNQLQDGGWEVDMMLDRLLHDPALGSVQLMSDTNLEKLRTALLRSQIESMPSYALVCRR</sequence>
<evidence type="ECO:0000313" key="1">
    <source>
        <dbReference type="EMBL" id="AGT09456.1"/>
    </source>
</evidence>
<dbReference type="RefSeq" id="WP_020951094.1">
    <property type="nucleotide sequence ID" value="NC_022041.1"/>
</dbReference>
<dbReference type="KEGG" id="pami:JCM7686_2386"/>
<dbReference type="GO" id="GO:0008168">
    <property type="term" value="F:methyltransferase activity"/>
    <property type="evidence" value="ECO:0007669"/>
    <property type="project" value="UniProtKB-KW"/>
</dbReference>
<dbReference type="InterPro" id="IPR029063">
    <property type="entry name" value="SAM-dependent_MTases_sf"/>
</dbReference>
<dbReference type="eggNOG" id="COG0500">
    <property type="taxonomic scope" value="Bacteria"/>
</dbReference>
<protein>
    <submittedName>
        <fullName evidence="1">Protein-L-isoaspartate(D-aspartate) O-methyltransferase</fullName>
    </submittedName>
</protein>
<gene>
    <name evidence="1" type="ORF">JCM7686_2386</name>
</gene>
<dbReference type="AlphaFoldDB" id="S5YW43"/>
<evidence type="ECO:0000313" key="2">
    <source>
        <dbReference type="Proteomes" id="UP000015480"/>
    </source>
</evidence>
<dbReference type="OrthoDB" id="9765084at2"/>
<keyword evidence="1" id="KW-0489">Methyltransferase</keyword>